<dbReference type="Pfam" id="PF18262">
    <property type="entry name" value="PhetRS_B1"/>
    <property type="match status" value="1"/>
</dbReference>
<dbReference type="EMBL" id="CP064813">
    <property type="protein sequence ID" value="QPG75257.1"/>
    <property type="molecule type" value="Genomic_DNA"/>
</dbReference>
<dbReference type="SUPFAM" id="SSF56037">
    <property type="entry name" value="PheT/TilS domain"/>
    <property type="match status" value="1"/>
</dbReference>
<keyword evidence="12" id="KW-0460">Magnesium</keyword>
<dbReference type="GO" id="GO:0005524">
    <property type="term" value="F:ATP binding"/>
    <property type="evidence" value="ECO:0007669"/>
    <property type="project" value="UniProtKB-KW"/>
</dbReference>
<dbReference type="PANTHER" id="PTHR10947:SF0">
    <property type="entry name" value="PHENYLALANINE--TRNA LIGASE BETA SUBUNIT"/>
    <property type="match status" value="1"/>
</dbReference>
<evidence type="ECO:0000256" key="10">
    <source>
        <dbReference type="ARBA" id="ARBA00022741"/>
    </source>
</evidence>
<evidence type="ECO:0000256" key="2">
    <source>
        <dbReference type="ARBA" id="ARBA00004496"/>
    </source>
</evidence>
<dbReference type="GeneID" id="62196008"/>
<evidence type="ECO:0000256" key="14">
    <source>
        <dbReference type="ARBA" id="ARBA00023146"/>
    </source>
</evidence>
<proteinExistence type="inferred from homology"/>
<dbReference type="OrthoDB" id="1698572at2759"/>
<evidence type="ECO:0000256" key="4">
    <source>
        <dbReference type="ARBA" id="ARBA00011209"/>
    </source>
</evidence>
<dbReference type="Pfam" id="PF03483">
    <property type="entry name" value="B3_4"/>
    <property type="match status" value="1"/>
</dbReference>
<keyword evidence="11" id="KW-0067">ATP-binding</keyword>
<name>A0A875RV51_EENNA</name>
<dbReference type="InterPro" id="IPR045864">
    <property type="entry name" value="aa-tRNA-synth_II/BPL/LPL"/>
</dbReference>
<dbReference type="AlphaFoldDB" id="A0A875RV51"/>
<dbReference type="InterPro" id="IPR005147">
    <property type="entry name" value="tRNA_synthase_B5-dom"/>
</dbReference>
<gene>
    <name evidence="18" type="primary">FRS1</name>
    <name evidence="18" type="ORF">FOA43_002607</name>
</gene>
<comment type="catalytic activity">
    <reaction evidence="16">
        <text>tRNA(Phe) + L-phenylalanine + ATP = L-phenylalanyl-tRNA(Phe) + AMP + diphosphate + H(+)</text>
        <dbReference type="Rhea" id="RHEA:19413"/>
        <dbReference type="Rhea" id="RHEA-COMP:9668"/>
        <dbReference type="Rhea" id="RHEA-COMP:9699"/>
        <dbReference type="ChEBI" id="CHEBI:15378"/>
        <dbReference type="ChEBI" id="CHEBI:30616"/>
        <dbReference type="ChEBI" id="CHEBI:33019"/>
        <dbReference type="ChEBI" id="CHEBI:58095"/>
        <dbReference type="ChEBI" id="CHEBI:78442"/>
        <dbReference type="ChEBI" id="CHEBI:78531"/>
        <dbReference type="ChEBI" id="CHEBI:456215"/>
        <dbReference type="EC" id="6.1.1.20"/>
    </reaction>
</comment>
<comment type="subcellular location">
    <subcellularLocation>
        <location evidence="2">Cytoplasm</location>
    </subcellularLocation>
</comment>
<evidence type="ECO:0000256" key="8">
    <source>
        <dbReference type="ARBA" id="ARBA00022598"/>
    </source>
</evidence>
<comment type="subunit">
    <text evidence="4">Tetramer of two alpha and two beta subunits.</text>
</comment>
<evidence type="ECO:0000256" key="5">
    <source>
        <dbReference type="ARBA" id="ARBA00012814"/>
    </source>
</evidence>
<dbReference type="InterPro" id="IPR045060">
    <property type="entry name" value="Phe-tRNA-ligase_IIc_bsu"/>
</dbReference>
<evidence type="ECO:0000256" key="9">
    <source>
        <dbReference type="ARBA" id="ARBA00022723"/>
    </source>
</evidence>
<dbReference type="GO" id="GO:0004826">
    <property type="term" value="F:phenylalanine-tRNA ligase activity"/>
    <property type="evidence" value="ECO:0007669"/>
    <property type="project" value="UniProtKB-EC"/>
</dbReference>
<dbReference type="EC" id="6.1.1.20" evidence="5"/>
<evidence type="ECO:0000256" key="16">
    <source>
        <dbReference type="ARBA" id="ARBA00049255"/>
    </source>
</evidence>
<evidence type="ECO:0000256" key="3">
    <source>
        <dbReference type="ARBA" id="ARBA00007438"/>
    </source>
</evidence>
<reference evidence="18" key="1">
    <citation type="submission" date="2020-10" db="EMBL/GenBank/DDBJ databases">
        <authorList>
            <person name="Roach M.J.R."/>
        </authorList>
    </citation>
    <scope>NUCLEOTIDE SEQUENCE</scope>
    <source>
        <strain evidence="18">CBS 1945</strain>
    </source>
</reference>
<evidence type="ECO:0000256" key="11">
    <source>
        <dbReference type="ARBA" id="ARBA00022840"/>
    </source>
</evidence>
<dbReference type="InterPro" id="IPR020825">
    <property type="entry name" value="Phe-tRNA_synthase-like_B3/B4"/>
</dbReference>
<dbReference type="SUPFAM" id="SSF46955">
    <property type="entry name" value="Putative DNA-binding domain"/>
    <property type="match status" value="2"/>
</dbReference>
<evidence type="ECO:0000259" key="17">
    <source>
        <dbReference type="PROSITE" id="PS51483"/>
    </source>
</evidence>
<evidence type="ECO:0000313" key="19">
    <source>
        <dbReference type="Proteomes" id="UP000662931"/>
    </source>
</evidence>
<dbReference type="GO" id="GO:0000287">
    <property type="term" value="F:magnesium ion binding"/>
    <property type="evidence" value="ECO:0007669"/>
    <property type="project" value="InterPro"/>
</dbReference>
<dbReference type="FunFam" id="3.30.56.10:FF:000006">
    <property type="entry name" value="Phenylalanyl-tRNA synthetase subunit beta"/>
    <property type="match status" value="1"/>
</dbReference>
<dbReference type="Proteomes" id="UP000662931">
    <property type="component" value="Chromosome 2"/>
</dbReference>
<evidence type="ECO:0000313" key="18">
    <source>
        <dbReference type="EMBL" id="QPG75257.1"/>
    </source>
</evidence>
<dbReference type="PROSITE" id="PS51483">
    <property type="entry name" value="B5"/>
    <property type="match status" value="1"/>
</dbReference>
<keyword evidence="19" id="KW-1185">Reference proteome</keyword>
<evidence type="ECO:0000256" key="1">
    <source>
        <dbReference type="ARBA" id="ARBA00001946"/>
    </source>
</evidence>
<dbReference type="GO" id="GO:0006432">
    <property type="term" value="P:phenylalanyl-tRNA aminoacylation"/>
    <property type="evidence" value="ECO:0007669"/>
    <property type="project" value="InterPro"/>
</dbReference>
<keyword evidence="13" id="KW-0648">Protein biosynthesis</keyword>
<dbReference type="InterPro" id="IPR009061">
    <property type="entry name" value="DNA-bd_dom_put_sf"/>
</dbReference>
<dbReference type="RefSeq" id="XP_038778822.1">
    <property type="nucleotide sequence ID" value="XM_038922894.1"/>
</dbReference>
<evidence type="ECO:0000256" key="12">
    <source>
        <dbReference type="ARBA" id="ARBA00022842"/>
    </source>
</evidence>
<accession>A0A875RV51</accession>
<evidence type="ECO:0000256" key="15">
    <source>
        <dbReference type="ARBA" id="ARBA00033189"/>
    </source>
</evidence>
<dbReference type="GO" id="GO:0009328">
    <property type="term" value="C:phenylalanine-tRNA ligase complex"/>
    <property type="evidence" value="ECO:0007669"/>
    <property type="project" value="TreeGrafter"/>
</dbReference>
<evidence type="ECO:0000256" key="7">
    <source>
        <dbReference type="ARBA" id="ARBA00022490"/>
    </source>
</evidence>
<dbReference type="NCBIfam" id="TIGR00471">
    <property type="entry name" value="pheT_arch"/>
    <property type="match status" value="1"/>
</dbReference>
<keyword evidence="14" id="KW-0030">Aminoacyl-tRNA synthetase</keyword>
<dbReference type="CDD" id="cd00769">
    <property type="entry name" value="PheRS_beta_core"/>
    <property type="match status" value="1"/>
</dbReference>
<dbReference type="Gene3D" id="3.30.56.10">
    <property type="match status" value="2"/>
</dbReference>
<dbReference type="GO" id="GO:0003723">
    <property type="term" value="F:RNA binding"/>
    <property type="evidence" value="ECO:0007669"/>
    <property type="project" value="InterPro"/>
</dbReference>
<dbReference type="Pfam" id="PF17759">
    <property type="entry name" value="tRNA_synthFbeta"/>
    <property type="match status" value="1"/>
</dbReference>
<keyword evidence="10" id="KW-0547">Nucleotide-binding</keyword>
<comment type="similarity">
    <text evidence="3">Belongs to the phenylalanyl-tRNA synthetase beta subunit family. Type 2 subfamily.</text>
</comment>
<dbReference type="SUPFAM" id="SSF55681">
    <property type="entry name" value="Class II aaRS and biotin synthetases"/>
    <property type="match status" value="1"/>
</dbReference>
<organism evidence="18 19">
    <name type="scientific">Eeniella nana</name>
    <name type="common">Yeast</name>
    <name type="synonym">Brettanomyces nanus</name>
    <dbReference type="NCBI Taxonomy" id="13502"/>
    <lineage>
        <taxon>Eukaryota</taxon>
        <taxon>Fungi</taxon>
        <taxon>Dikarya</taxon>
        <taxon>Ascomycota</taxon>
        <taxon>Saccharomycotina</taxon>
        <taxon>Pichiomycetes</taxon>
        <taxon>Pichiales</taxon>
        <taxon>Pichiaceae</taxon>
        <taxon>Brettanomyces</taxon>
    </lineage>
</organism>
<dbReference type="Pfam" id="PF03484">
    <property type="entry name" value="B5"/>
    <property type="match status" value="1"/>
</dbReference>
<keyword evidence="9" id="KW-0479">Metal-binding</keyword>
<dbReference type="InterPro" id="IPR040659">
    <property type="entry name" value="PhetRS_B1"/>
</dbReference>
<sequence length="590" mass="66817">MPTIPVDKNDLFELLGKTYTHKEFDELCFDFGIELDEDTTEDVKGTDERPEYKIEIEANRYDMLCIEGIAQALNEYSGLKESPHYSLKPEKPEISLTVDPSTEQIRPYACSAILRNVSFTERSYQSFMALQDKLHTNICRQRTLVAVGTHDLDTIKPPFFYKALPPEQIKFAPLNQNEVMDGKRLMEFYETDKNLGRYLHIIRDSPVYPVVLDSAGTVCSLPPIINSDRSKITLNTKNVFIEVTATDKTKAEIVINQIVAMFSRYCQDKFIIEPVKIISDHNSQTRVSPNVKPRIIAVEKHYINSCLALDLSTDEICKLLKRMSLTAKANPSNDNLIDVSIPITRSDILHQCDIMEDCAIAYGYDNLKKTTPKTAATVAHALPINKVSDILRAASAQAGWLEVMPLALCSHDENFKFLKDEDDSLAVKLANPKTVEYQVVRTTLVPGILKTIKENKNHALPIKVFEANDIVLKDDTVERRARNQRNWCAGYAGKVSGFELIQGLLGKIMQTFRTPWLEDSSTDEHGFWLQQSDEKRMYFPGRGAKIMYRPKKGAEFEQIGHIGVLHPEVVTNFDIPFAVSIAEINSEVFL</sequence>
<keyword evidence="8 18" id="KW-0436">Ligase</keyword>
<evidence type="ECO:0000256" key="6">
    <source>
        <dbReference type="ARBA" id="ARBA00017032"/>
    </source>
</evidence>
<dbReference type="Gene3D" id="3.50.40.10">
    <property type="entry name" value="Phenylalanyl-trna Synthetase, Chain B, domain 3"/>
    <property type="match status" value="1"/>
</dbReference>
<dbReference type="InterPro" id="IPR005146">
    <property type="entry name" value="B3/B4_tRNA-bd"/>
</dbReference>
<dbReference type="SMART" id="SM00873">
    <property type="entry name" value="B3_4"/>
    <property type="match status" value="1"/>
</dbReference>
<feature type="domain" description="B5" evidence="17">
    <location>
        <begin position="291"/>
        <end position="369"/>
    </location>
</feature>
<dbReference type="FunFam" id="3.50.40.10:FF:000002">
    <property type="entry name" value="phenylalanine--tRNA ligase beta subunit"/>
    <property type="match status" value="1"/>
</dbReference>
<dbReference type="KEGG" id="bnn:FOA43_002607"/>
<dbReference type="InterPro" id="IPR004531">
    <property type="entry name" value="Phe-tRNA-synth_IIc_bsu_arc_euk"/>
</dbReference>
<protein>
    <recommendedName>
        <fullName evidence="6">Phenylalanine--tRNA ligase beta subunit</fullName>
        <ecNumber evidence="5">6.1.1.20</ecNumber>
    </recommendedName>
    <alternativeName>
        <fullName evidence="15">Phenylalanyl-tRNA synthetase beta subunit</fullName>
    </alternativeName>
</protein>
<dbReference type="InterPro" id="IPR041616">
    <property type="entry name" value="PheRS_beta_core"/>
</dbReference>
<dbReference type="FunFam" id="3.30.56.10:FF:000004">
    <property type="entry name" value="Phenylalanyl-tRNA synthetase, beta subunit"/>
    <property type="match status" value="1"/>
</dbReference>
<evidence type="ECO:0000256" key="13">
    <source>
        <dbReference type="ARBA" id="ARBA00022917"/>
    </source>
</evidence>
<dbReference type="PANTHER" id="PTHR10947">
    <property type="entry name" value="PHENYLALANYL-TRNA SYNTHETASE BETA CHAIN AND LEUCINE-RICH REPEAT-CONTAINING PROTEIN 47"/>
    <property type="match status" value="1"/>
</dbReference>
<comment type="cofactor">
    <cofactor evidence="1">
        <name>Mg(2+)</name>
        <dbReference type="ChEBI" id="CHEBI:18420"/>
    </cofactor>
</comment>
<dbReference type="Gene3D" id="3.30.930.10">
    <property type="entry name" value="Bira Bifunctional Protein, Domain 2"/>
    <property type="match status" value="1"/>
</dbReference>
<dbReference type="SMART" id="SM00874">
    <property type="entry name" value="B5"/>
    <property type="match status" value="1"/>
</dbReference>
<keyword evidence="7" id="KW-0963">Cytoplasm</keyword>